<dbReference type="InterPro" id="IPR044996">
    <property type="entry name" value="COQ10-like"/>
</dbReference>
<dbReference type="AlphaFoldDB" id="A0A1H6GVK5"/>
<dbReference type="InterPro" id="IPR005031">
    <property type="entry name" value="COQ10_START"/>
</dbReference>
<evidence type="ECO:0000259" key="2">
    <source>
        <dbReference type="Pfam" id="PF03364"/>
    </source>
</evidence>
<accession>A0A1H6GVK5</accession>
<gene>
    <name evidence="3" type="ORF">SAMN04244559_00409</name>
</gene>
<evidence type="ECO:0000256" key="1">
    <source>
        <dbReference type="ARBA" id="ARBA00008918"/>
    </source>
</evidence>
<dbReference type="RefSeq" id="WP_074764984.1">
    <property type="nucleotide sequence ID" value="NZ_FNWO01000001.1"/>
</dbReference>
<dbReference type="GO" id="GO:0045333">
    <property type="term" value="P:cellular respiration"/>
    <property type="evidence" value="ECO:0007669"/>
    <property type="project" value="InterPro"/>
</dbReference>
<dbReference type="GO" id="GO:0048039">
    <property type="term" value="F:ubiquinone binding"/>
    <property type="evidence" value="ECO:0007669"/>
    <property type="project" value="InterPro"/>
</dbReference>
<comment type="similarity">
    <text evidence="1">Belongs to the ribosome association toxin RatA family.</text>
</comment>
<keyword evidence="4" id="KW-1185">Reference proteome</keyword>
<evidence type="ECO:0000313" key="4">
    <source>
        <dbReference type="Proteomes" id="UP000182983"/>
    </source>
</evidence>
<feature type="domain" description="Coenzyme Q-binding protein COQ10 START" evidence="2">
    <location>
        <begin position="15"/>
        <end position="133"/>
    </location>
</feature>
<evidence type="ECO:0000313" key="3">
    <source>
        <dbReference type="EMBL" id="SEH26158.1"/>
    </source>
</evidence>
<dbReference type="Proteomes" id="UP000182983">
    <property type="component" value="Unassembled WGS sequence"/>
</dbReference>
<dbReference type="SUPFAM" id="SSF55961">
    <property type="entry name" value="Bet v1-like"/>
    <property type="match status" value="1"/>
</dbReference>
<organism evidence="3 4">
    <name type="scientific">Magnetospirillum fulvum</name>
    <name type="common">Rhodospirillum fulvum</name>
    <dbReference type="NCBI Taxonomy" id="1082"/>
    <lineage>
        <taxon>Bacteria</taxon>
        <taxon>Pseudomonadati</taxon>
        <taxon>Pseudomonadota</taxon>
        <taxon>Alphaproteobacteria</taxon>
        <taxon>Rhodospirillales</taxon>
        <taxon>Rhodospirillaceae</taxon>
        <taxon>Magnetospirillum</taxon>
    </lineage>
</organism>
<sequence>MTHPLAGQWSLDFPAYSCEQMFDIAVDIESYPRFLPFCRATRIRHRDGNTLDVDNAFGAGPIQAHFQTRAVLDRPHRLEITSRQAPFTQFRLIWSFEPLPGGGCRVRAAYHVGLRSTLLQSLALLSLPEFERRVLSGFRRRVAVVMGG</sequence>
<reference evidence="4" key="1">
    <citation type="submission" date="2016-10" db="EMBL/GenBank/DDBJ databases">
        <authorList>
            <person name="Varghese N."/>
            <person name="Submissions S."/>
        </authorList>
    </citation>
    <scope>NUCLEOTIDE SEQUENCE [LARGE SCALE GENOMIC DNA]</scope>
    <source>
        <strain evidence="4">DSM 13234</strain>
    </source>
</reference>
<dbReference type="OrthoDB" id="9804759at2"/>
<dbReference type="Pfam" id="PF03364">
    <property type="entry name" value="Polyketide_cyc"/>
    <property type="match status" value="1"/>
</dbReference>
<dbReference type="Gene3D" id="3.30.530.20">
    <property type="match status" value="1"/>
</dbReference>
<protein>
    <submittedName>
        <fullName evidence="3">Coenzyme Q-binding protein COQ10</fullName>
    </submittedName>
</protein>
<proteinExistence type="inferred from homology"/>
<dbReference type="InterPro" id="IPR023393">
    <property type="entry name" value="START-like_dom_sf"/>
</dbReference>
<name>A0A1H6GVK5_MAGFU</name>
<dbReference type="EMBL" id="FNWO01000001">
    <property type="protein sequence ID" value="SEH26158.1"/>
    <property type="molecule type" value="Genomic_DNA"/>
</dbReference>
<dbReference type="PANTHER" id="PTHR12901:SF10">
    <property type="entry name" value="COENZYME Q-BINDING PROTEIN COQ10, MITOCHONDRIAL"/>
    <property type="match status" value="1"/>
</dbReference>
<dbReference type="CDD" id="cd07813">
    <property type="entry name" value="COQ10p_like"/>
    <property type="match status" value="1"/>
</dbReference>
<dbReference type="PANTHER" id="PTHR12901">
    <property type="entry name" value="SPERM PROTEIN HOMOLOG"/>
    <property type="match status" value="1"/>
</dbReference>